<comment type="catalytic activity">
    <reaction evidence="5">
        <text>(S)-2-hydroxyglutarate + A = 2-oxoglutarate + AH2</text>
        <dbReference type="Rhea" id="RHEA:21252"/>
        <dbReference type="ChEBI" id="CHEBI:13193"/>
        <dbReference type="ChEBI" id="CHEBI:16782"/>
        <dbReference type="ChEBI" id="CHEBI:16810"/>
        <dbReference type="ChEBI" id="CHEBI:17499"/>
        <dbReference type="EC" id="1.1.99.2"/>
    </reaction>
</comment>
<dbReference type="SUPFAM" id="SSF51905">
    <property type="entry name" value="FAD/NAD(P)-binding domain"/>
    <property type="match status" value="1"/>
</dbReference>
<dbReference type="GO" id="GO:0047545">
    <property type="term" value="F:(S)-2-hydroxyglutarate dehydrogenase activity"/>
    <property type="evidence" value="ECO:0007669"/>
    <property type="project" value="UniProtKB-EC"/>
</dbReference>
<organism evidence="10 11">
    <name type="scientific">Dissostichus eleginoides</name>
    <name type="common">Patagonian toothfish</name>
    <name type="synonym">Dissostichus amissus</name>
    <dbReference type="NCBI Taxonomy" id="100907"/>
    <lineage>
        <taxon>Eukaryota</taxon>
        <taxon>Metazoa</taxon>
        <taxon>Chordata</taxon>
        <taxon>Craniata</taxon>
        <taxon>Vertebrata</taxon>
        <taxon>Euteleostomi</taxon>
        <taxon>Actinopterygii</taxon>
        <taxon>Neopterygii</taxon>
        <taxon>Teleostei</taxon>
        <taxon>Neoteleostei</taxon>
        <taxon>Acanthomorphata</taxon>
        <taxon>Eupercaria</taxon>
        <taxon>Perciformes</taxon>
        <taxon>Notothenioidei</taxon>
        <taxon>Nototheniidae</taxon>
        <taxon>Dissostichus</taxon>
    </lineage>
</organism>
<dbReference type="Gene3D" id="3.30.9.10">
    <property type="entry name" value="D-Amino Acid Oxidase, subunit A, domain 2"/>
    <property type="match status" value="1"/>
</dbReference>
<comment type="caution">
    <text evidence="10">The sequence shown here is derived from an EMBL/GenBank/DDBJ whole genome shotgun (WGS) entry which is preliminary data.</text>
</comment>
<sequence>MIRTFCGATVKAVGTARPIKEVRRLHSSYDMAVVGGGIVGLATVRELILRHPTLSFILLEKEKELAVHQSGHNSGVIHSGIYYTPGSLKARLCVRGATLAYEYCDKKGLPYKKCGKLIVATEQEEIPRLQALYERGMKNNVRDLSIVDAKGIREREPYCRGIMALDSPYTGIVDWRMVALRQAGSTEGMKYPIAIRDKKGREVRCRFVLTCGGLHSDRLSQISGCSSEPRIVPFRGDYLVLKPEKHYLVKGNIYPVPDPRFPFLGVHFTPRMDGSVWLGPNAVLAFKREGYKVYDFNARDFADALSFRGLQRLVMKNMVYGMGEMYRGIFIGAQVKILQKYIPELSLSDVLRGPAGVRAQALDRDGNLVDDFVFDGGVGEVGSRVLHVRNAPSPAATSSLAIAEMVADEVEKRFDL</sequence>
<evidence type="ECO:0000256" key="4">
    <source>
        <dbReference type="ARBA" id="ARBA00023002"/>
    </source>
</evidence>
<accession>A0AAD9F6A9</accession>
<dbReference type="Pfam" id="PF01266">
    <property type="entry name" value="DAO"/>
    <property type="match status" value="1"/>
</dbReference>
<evidence type="ECO:0000259" key="9">
    <source>
        <dbReference type="Pfam" id="PF01266"/>
    </source>
</evidence>
<keyword evidence="4" id="KW-0560">Oxidoreductase</keyword>
<evidence type="ECO:0000256" key="2">
    <source>
        <dbReference type="ARBA" id="ARBA00022630"/>
    </source>
</evidence>
<dbReference type="InterPro" id="IPR006076">
    <property type="entry name" value="FAD-dep_OxRdtase"/>
</dbReference>
<dbReference type="AlphaFoldDB" id="A0AAD9F6A9"/>
<protein>
    <recommendedName>
        <fullName evidence="8">L-2-hydroxyglutarate dehydrogenase, mitochondrial</fullName>
        <ecNumber evidence="7">1.1.99.2</ecNumber>
    </recommendedName>
</protein>
<feature type="domain" description="FAD dependent oxidoreductase" evidence="9">
    <location>
        <begin position="30"/>
        <end position="408"/>
    </location>
</feature>
<keyword evidence="2" id="KW-0285">Flavoprotein</keyword>
<evidence type="ECO:0000313" key="11">
    <source>
        <dbReference type="Proteomes" id="UP001228049"/>
    </source>
</evidence>
<keyword evidence="3" id="KW-0274">FAD</keyword>
<evidence type="ECO:0000256" key="6">
    <source>
        <dbReference type="ARBA" id="ARBA00037941"/>
    </source>
</evidence>
<comment type="cofactor">
    <cofactor evidence="1">
        <name>FAD</name>
        <dbReference type="ChEBI" id="CHEBI:57692"/>
    </cofactor>
</comment>
<dbReference type="Proteomes" id="UP001228049">
    <property type="component" value="Unassembled WGS sequence"/>
</dbReference>
<dbReference type="EC" id="1.1.99.2" evidence="7"/>
<proteinExistence type="inferred from homology"/>
<evidence type="ECO:0000256" key="5">
    <source>
        <dbReference type="ARBA" id="ARBA00036066"/>
    </source>
</evidence>
<keyword evidence="11" id="KW-1185">Reference proteome</keyword>
<evidence type="ECO:0000256" key="8">
    <source>
        <dbReference type="ARBA" id="ARBA00041137"/>
    </source>
</evidence>
<dbReference type="NCBIfam" id="NF008726">
    <property type="entry name" value="PRK11728.1"/>
    <property type="match status" value="1"/>
</dbReference>
<dbReference type="PANTHER" id="PTHR43104">
    <property type="entry name" value="L-2-HYDROXYGLUTARATE DEHYDROGENASE, MITOCHONDRIAL"/>
    <property type="match status" value="1"/>
</dbReference>
<name>A0AAD9F6A9_DISEL</name>
<evidence type="ECO:0000256" key="7">
    <source>
        <dbReference type="ARBA" id="ARBA00038878"/>
    </source>
</evidence>
<reference evidence="10" key="1">
    <citation type="submission" date="2023-04" db="EMBL/GenBank/DDBJ databases">
        <title>Chromosome-level genome of Chaenocephalus aceratus.</title>
        <authorList>
            <person name="Park H."/>
        </authorList>
    </citation>
    <scope>NUCLEOTIDE SEQUENCE</scope>
    <source>
        <strain evidence="10">DE</strain>
        <tissue evidence="10">Muscle</tissue>
    </source>
</reference>
<gene>
    <name evidence="10" type="ORF">KUDE01_019956</name>
</gene>
<dbReference type="InterPro" id="IPR036188">
    <property type="entry name" value="FAD/NAD-bd_sf"/>
</dbReference>
<dbReference type="Gene3D" id="3.50.50.60">
    <property type="entry name" value="FAD/NAD(P)-binding domain"/>
    <property type="match status" value="1"/>
</dbReference>
<evidence type="ECO:0000256" key="3">
    <source>
        <dbReference type="ARBA" id="ARBA00022827"/>
    </source>
</evidence>
<comment type="similarity">
    <text evidence="6">Belongs to the L2HGDH family.</text>
</comment>
<evidence type="ECO:0000313" key="10">
    <source>
        <dbReference type="EMBL" id="KAK1894498.1"/>
    </source>
</evidence>
<evidence type="ECO:0000256" key="1">
    <source>
        <dbReference type="ARBA" id="ARBA00001974"/>
    </source>
</evidence>
<dbReference type="EMBL" id="JASDAP010000011">
    <property type="protein sequence ID" value="KAK1894498.1"/>
    <property type="molecule type" value="Genomic_DNA"/>
</dbReference>
<dbReference type="PANTHER" id="PTHR43104:SF2">
    <property type="entry name" value="L-2-HYDROXYGLUTARATE DEHYDROGENASE, MITOCHONDRIAL"/>
    <property type="match status" value="1"/>
</dbReference>